<feature type="domain" description="C2H2-type" evidence="9">
    <location>
        <begin position="98"/>
        <end position="125"/>
    </location>
</feature>
<dbReference type="SUPFAM" id="SSF57667">
    <property type="entry name" value="beta-beta-alpha zinc fingers"/>
    <property type="match status" value="3"/>
</dbReference>
<dbReference type="Pfam" id="PF13912">
    <property type="entry name" value="zf-C2H2_6"/>
    <property type="match status" value="1"/>
</dbReference>
<protein>
    <recommendedName>
        <fullName evidence="9">C2H2-type domain-containing protein</fullName>
    </recommendedName>
</protein>
<evidence type="ECO:0000313" key="10">
    <source>
        <dbReference type="EMBL" id="KAK7065325.1"/>
    </source>
</evidence>
<evidence type="ECO:0000259" key="9">
    <source>
        <dbReference type="PROSITE" id="PS50157"/>
    </source>
</evidence>
<dbReference type="PANTHER" id="PTHR24394:SF29">
    <property type="entry name" value="MYONEURIN"/>
    <property type="match status" value="1"/>
</dbReference>
<comment type="subcellular location">
    <subcellularLocation>
        <location evidence="1">Nucleus</location>
    </subcellularLocation>
</comment>
<dbReference type="GO" id="GO:0005634">
    <property type="term" value="C:nucleus"/>
    <property type="evidence" value="ECO:0007669"/>
    <property type="project" value="UniProtKB-SubCell"/>
</dbReference>
<dbReference type="PROSITE" id="PS50157">
    <property type="entry name" value="ZINC_FINGER_C2H2_2"/>
    <property type="match status" value="6"/>
</dbReference>
<reference evidence="10 11" key="1">
    <citation type="submission" date="2023-11" db="EMBL/GenBank/DDBJ databases">
        <title>Halocaridina rubra genome assembly.</title>
        <authorList>
            <person name="Smith C."/>
        </authorList>
    </citation>
    <scope>NUCLEOTIDE SEQUENCE [LARGE SCALE GENOMIC DNA]</scope>
    <source>
        <strain evidence="10">EP-1</strain>
        <tissue evidence="10">Whole</tissue>
    </source>
</reference>
<dbReference type="PANTHER" id="PTHR24394">
    <property type="entry name" value="ZINC FINGER PROTEIN"/>
    <property type="match status" value="1"/>
</dbReference>
<dbReference type="FunFam" id="3.30.160.60:FF:000100">
    <property type="entry name" value="Zinc finger 45-like"/>
    <property type="match status" value="1"/>
</dbReference>
<keyword evidence="4 7" id="KW-0863">Zinc-finger</keyword>
<dbReference type="PROSITE" id="PS00028">
    <property type="entry name" value="ZINC_FINGER_C2H2_1"/>
    <property type="match status" value="6"/>
</dbReference>
<dbReference type="SMART" id="SM00355">
    <property type="entry name" value="ZnF_C2H2"/>
    <property type="match status" value="6"/>
</dbReference>
<evidence type="ECO:0000256" key="5">
    <source>
        <dbReference type="ARBA" id="ARBA00022833"/>
    </source>
</evidence>
<evidence type="ECO:0000256" key="8">
    <source>
        <dbReference type="SAM" id="MobiDB-lite"/>
    </source>
</evidence>
<name>A0AAN8WFF3_HALRR</name>
<dbReference type="FunFam" id="3.30.160.60:FF:000446">
    <property type="entry name" value="Zinc finger protein"/>
    <property type="match status" value="1"/>
</dbReference>
<dbReference type="FunFam" id="3.30.160.60:FF:000295">
    <property type="entry name" value="zinc finger protein 19"/>
    <property type="match status" value="1"/>
</dbReference>
<feature type="domain" description="C2H2-type" evidence="9">
    <location>
        <begin position="154"/>
        <end position="181"/>
    </location>
</feature>
<evidence type="ECO:0000256" key="6">
    <source>
        <dbReference type="ARBA" id="ARBA00023242"/>
    </source>
</evidence>
<feature type="domain" description="C2H2-type" evidence="9">
    <location>
        <begin position="42"/>
        <end position="69"/>
    </location>
</feature>
<dbReference type="Pfam" id="PF00096">
    <property type="entry name" value="zf-C2H2"/>
    <property type="match status" value="4"/>
</dbReference>
<comment type="caution">
    <text evidence="10">The sequence shown here is derived from an EMBL/GenBank/DDBJ whole genome shotgun (WGS) entry which is preliminary data.</text>
</comment>
<keyword evidence="3" id="KW-0677">Repeat</keyword>
<dbReference type="EMBL" id="JAXCGZ010020813">
    <property type="protein sequence ID" value="KAK7065325.1"/>
    <property type="molecule type" value="Genomic_DNA"/>
</dbReference>
<keyword evidence="11" id="KW-1185">Reference proteome</keyword>
<keyword evidence="2" id="KW-0479">Metal-binding</keyword>
<evidence type="ECO:0000256" key="7">
    <source>
        <dbReference type="PROSITE-ProRule" id="PRU00042"/>
    </source>
</evidence>
<feature type="domain" description="C2H2-type" evidence="9">
    <location>
        <begin position="126"/>
        <end position="153"/>
    </location>
</feature>
<evidence type="ECO:0000256" key="1">
    <source>
        <dbReference type="ARBA" id="ARBA00004123"/>
    </source>
</evidence>
<accession>A0AAN8WFF3</accession>
<evidence type="ECO:0000256" key="3">
    <source>
        <dbReference type="ARBA" id="ARBA00022737"/>
    </source>
</evidence>
<gene>
    <name evidence="10" type="ORF">SK128_015434</name>
</gene>
<organism evidence="10 11">
    <name type="scientific">Halocaridina rubra</name>
    <name type="common">Hawaiian red shrimp</name>
    <dbReference type="NCBI Taxonomy" id="373956"/>
    <lineage>
        <taxon>Eukaryota</taxon>
        <taxon>Metazoa</taxon>
        <taxon>Ecdysozoa</taxon>
        <taxon>Arthropoda</taxon>
        <taxon>Crustacea</taxon>
        <taxon>Multicrustacea</taxon>
        <taxon>Malacostraca</taxon>
        <taxon>Eumalacostraca</taxon>
        <taxon>Eucarida</taxon>
        <taxon>Decapoda</taxon>
        <taxon>Pleocyemata</taxon>
        <taxon>Caridea</taxon>
        <taxon>Atyoidea</taxon>
        <taxon>Atyidae</taxon>
        <taxon>Halocaridina</taxon>
    </lineage>
</organism>
<sequence length="323" mass="37071">MDFEVLSDGQNLAFMCSVCSKTFSYKIDLDSHAVVHHEEKTFMCDICNKAFSSRRGLERHSVVHTGERPFVCCICCKAFSFKHTLKQHYLTHSGERPYECDVCNKTFAKRANLIRHTAIHSRAKLYFCKLCNKSFAHKEYLKKHLLTHTGQKPFVCGICDKKFTVKDNMRRHFRLHEIEGPHIYNCSSCLKFFSEECLTKLDNPDESEETIYSCYKCNHLSGSLDRNPCYVAGKEGSVSDCNDVENMSRSSDSEENLNAVYFIENVYIKEECEESMQEDDAANLENSGSTAKRLSSLKEEHSHDGDEIHSDSPKEDKNKGEKD</sequence>
<proteinExistence type="predicted"/>
<feature type="domain" description="C2H2-type" evidence="9">
    <location>
        <begin position="70"/>
        <end position="97"/>
    </location>
</feature>
<dbReference type="AlphaFoldDB" id="A0AAN8WFF3"/>
<keyword evidence="5" id="KW-0862">Zinc</keyword>
<feature type="domain" description="C2H2-type" evidence="9">
    <location>
        <begin position="14"/>
        <end position="41"/>
    </location>
</feature>
<keyword evidence="6" id="KW-0539">Nucleus</keyword>
<dbReference type="FunFam" id="3.30.160.60:FF:000264">
    <property type="entry name" value="Zinc finger protein 236"/>
    <property type="match status" value="1"/>
</dbReference>
<dbReference type="InterPro" id="IPR036236">
    <property type="entry name" value="Znf_C2H2_sf"/>
</dbReference>
<evidence type="ECO:0000313" key="11">
    <source>
        <dbReference type="Proteomes" id="UP001381693"/>
    </source>
</evidence>
<dbReference type="Gene3D" id="3.30.160.60">
    <property type="entry name" value="Classic Zinc Finger"/>
    <property type="match status" value="6"/>
</dbReference>
<evidence type="ECO:0000256" key="2">
    <source>
        <dbReference type="ARBA" id="ARBA00022723"/>
    </source>
</evidence>
<feature type="compositionally biased region" description="Basic and acidic residues" evidence="8">
    <location>
        <begin position="296"/>
        <end position="323"/>
    </location>
</feature>
<dbReference type="Proteomes" id="UP001381693">
    <property type="component" value="Unassembled WGS sequence"/>
</dbReference>
<feature type="compositionally biased region" description="Polar residues" evidence="8">
    <location>
        <begin position="284"/>
        <end position="293"/>
    </location>
</feature>
<feature type="region of interest" description="Disordered" evidence="8">
    <location>
        <begin position="274"/>
        <end position="323"/>
    </location>
</feature>
<dbReference type="InterPro" id="IPR013087">
    <property type="entry name" value="Znf_C2H2_type"/>
</dbReference>
<dbReference type="GO" id="GO:0008270">
    <property type="term" value="F:zinc ion binding"/>
    <property type="evidence" value="ECO:0007669"/>
    <property type="project" value="UniProtKB-KW"/>
</dbReference>
<evidence type="ECO:0000256" key="4">
    <source>
        <dbReference type="ARBA" id="ARBA00022771"/>
    </source>
</evidence>
<dbReference type="GO" id="GO:0000981">
    <property type="term" value="F:DNA-binding transcription factor activity, RNA polymerase II-specific"/>
    <property type="evidence" value="ECO:0007669"/>
    <property type="project" value="TreeGrafter"/>
</dbReference>